<evidence type="ECO:0000313" key="3">
    <source>
        <dbReference type="EMBL" id="TNN89671.1"/>
    </source>
</evidence>
<organism evidence="3 4">
    <name type="scientific">Liparis tanakae</name>
    <name type="common">Tanaka's snailfish</name>
    <dbReference type="NCBI Taxonomy" id="230148"/>
    <lineage>
        <taxon>Eukaryota</taxon>
        <taxon>Metazoa</taxon>
        <taxon>Chordata</taxon>
        <taxon>Craniata</taxon>
        <taxon>Vertebrata</taxon>
        <taxon>Euteleostomi</taxon>
        <taxon>Actinopterygii</taxon>
        <taxon>Neopterygii</taxon>
        <taxon>Teleostei</taxon>
        <taxon>Neoteleostei</taxon>
        <taxon>Acanthomorphata</taxon>
        <taxon>Eupercaria</taxon>
        <taxon>Perciformes</taxon>
        <taxon>Cottioidei</taxon>
        <taxon>Cottales</taxon>
        <taxon>Liparidae</taxon>
        <taxon>Liparis</taxon>
    </lineage>
</organism>
<dbReference type="Proteomes" id="UP000314294">
    <property type="component" value="Unassembled WGS sequence"/>
</dbReference>
<evidence type="ECO:0000256" key="2">
    <source>
        <dbReference type="SAM" id="Phobius"/>
    </source>
</evidence>
<comment type="caution">
    <text evidence="3">The sequence shown here is derived from an EMBL/GenBank/DDBJ whole genome shotgun (WGS) entry which is preliminary data.</text>
</comment>
<gene>
    <name evidence="3" type="ORF">EYF80_000274</name>
</gene>
<accession>A0A4Z2JIB3</accession>
<evidence type="ECO:0000313" key="4">
    <source>
        <dbReference type="Proteomes" id="UP000314294"/>
    </source>
</evidence>
<feature type="compositionally biased region" description="Basic and acidic residues" evidence="1">
    <location>
        <begin position="60"/>
        <end position="71"/>
    </location>
</feature>
<keyword evidence="2" id="KW-1133">Transmembrane helix</keyword>
<proteinExistence type="predicted"/>
<keyword evidence="2" id="KW-0812">Transmembrane</keyword>
<dbReference type="AlphaFoldDB" id="A0A4Z2JIB3"/>
<evidence type="ECO:0000256" key="1">
    <source>
        <dbReference type="SAM" id="MobiDB-lite"/>
    </source>
</evidence>
<reference evidence="3 4" key="1">
    <citation type="submission" date="2019-03" db="EMBL/GenBank/DDBJ databases">
        <title>First draft genome of Liparis tanakae, snailfish: a comprehensive survey of snailfish specific genes.</title>
        <authorList>
            <person name="Kim W."/>
            <person name="Song I."/>
            <person name="Jeong J.-H."/>
            <person name="Kim D."/>
            <person name="Kim S."/>
            <person name="Ryu S."/>
            <person name="Song J.Y."/>
            <person name="Lee S.K."/>
        </authorList>
    </citation>
    <scope>NUCLEOTIDE SEQUENCE [LARGE SCALE GENOMIC DNA]</scope>
    <source>
        <tissue evidence="3">Muscle</tissue>
    </source>
</reference>
<feature type="region of interest" description="Disordered" evidence="1">
    <location>
        <begin position="58"/>
        <end position="87"/>
    </location>
</feature>
<feature type="transmembrane region" description="Helical" evidence="2">
    <location>
        <begin position="113"/>
        <end position="132"/>
    </location>
</feature>
<protein>
    <submittedName>
        <fullName evidence="3">Uncharacterized protein</fullName>
    </submittedName>
</protein>
<keyword evidence="4" id="KW-1185">Reference proteome</keyword>
<sequence>MEPKPRRTFALLARPSLLCPYIRGYRSFRTTDCENVIVFWRKGVAQRLGVTLHPPSAADALRRNTGPERIPRLQPRKKVTSDCSPPPAEPNLPWEVRDSVCGKHLQSALPCTVLVLVLILDLVLVLPFLFFLNGDQERERCFP</sequence>
<name>A0A4Z2JIB3_9TELE</name>
<keyword evidence="2" id="KW-0472">Membrane</keyword>
<dbReference type="EMBL" id="SRLO01000001">
    <property type="protein sequence ID" value="TNN89671.1"/>
    <property type="molecule type" value="Genomic_DNA"/>
</dbReference>